<reference evidence="1 2" key="1">
    <citation type="journal article" date="2012" name="Stand. Genomic Sci.">
        <title>Genome sequence of the orange-pigmented seawater bacterium Owenweeksia hongkongensis type strain (UST20020801(T)).</title>
        <authorList>
            <person name="Riedel T."/>
            <person name="Held B."/>
            <person name="Nolan M."/>
            <person name="Lucas S."/>
            <person name="Lapidus A."/>
            <person name="Tice H."/>
            <person name="Del Rio T.G."/>
            <person name="Cheng J.F."/>
            <person name="Han C."/>
            <person name="Tapia R."/>
            <person name="Goodwin L.A."/>
            <person name="Pitluck S."/>
            <person name="Liolios K."/>
            <person name="Mavromatis K."/>
            <person name="Pagani I."/>
            <person name="Ivanova N."/>
            <person name="Mikhailova N."/>
            <person name="Pati A."/>
            <person name="Chen A."/>
            <person name="Palaniappan K."/>
            <person name="Rohde M."/>
            <person name="Tindall B.J."/>
            <person name="Detter J.C."/>
            <person name="Goker M."/>
            <person name="Woyke T."/>
            <person name="Bristow J."/>
            <person name="Eisen J.A."/>
            <person name="Markowitz V."/>
            <person name="Hugenholtz P."/>
            <person name="Klenk H.P."/>
            <person name="Kyrpides N.C."/>
        </authorList>
    </citation>
    <scope>NUCLEOTIDE SEQUENCE</scope>
    <source>
        <strain evidence="2">DSM 17368 / JCM 12287 / NRRL B-23963</strain>
    </source>
</reference>
<sequence length="188" mass="21574">MKLKDIFLLCILANNMDFEKLLEERYSKETIHSIATFLVEHPENLNSYLQLIETSEAGTSQRAAWALGHAGVMDKTLLIAYLPNLIRLLEKPRHDSVARNIYRILQFLDIPENFEGIIYDLCIRDLLDPKQPIAVKCFGMTTAFNICKKHVELQPELKIVIEENLEDASAGYKSRARKILPKLKSAEF</sequence>
<keyword evidence="2" id="KW-1185">Reference proteome</keyword>
<dbReference type="OrthoDB" id="1433976at2"/>
<dbReference type="EMBL" id="CP003156">
    <property type="protein sequence ID" value="AEV31700.1"/>
    <property type="molecule type" value="Genomic_DNA"/>
</dbReference>
<dbReference type="KEGG" id="oho:Oweho_0686"/>
<evidence type="ECO:0000313" key="2">
    <source>
        <dbReference type="Proteomes" id="UP000005631"/>
    </source>
</evidence>
<organism evidence="1 2">
    <name type="scientific">Owenweeksia hongkongensis (strain DSM 17368 / CIP 108786 / JCM 12287 / NRRL B-23963 / UST20020801)</name>
    <dbReference type="NCBI Taxonomy" id="926562"/>
    <lineage>
        <taxon>Bacteria</taxon>
        <taxon>Pseudomonadati</taxon>
        <taxon>Bacteroidota</taxon>
        <taxon>Flavobacteriia</taxon>
        <taxon>Flavobacteriales</taxon>
        <taxon>Owenweeksiaceae</taxon>
        <taxon>Owenweeksia</taxon>
    </lineage>
</organism>
<dbReference type="eggNOG" id="ENOG5030HDT">
    <property type="taxonomic scope" value="Bacteria"/>
</dbReference>
<dbReference type="InterPro" id="IPR016024">
    <property type="entry name" value="ARM-type_fold"/>
</dbReference>
<accession>G8R1G1</accession>
<dbReference type="HOGENOM" id="CLU_132598_0_0_10"/>
<proteinExistence type="predicted"/>
<gene>
    <name evidence="1" type="ordered locus">Oweho_0686</name>
</gene>
<dbReference type="STRING" id="926562.Oweho_0686"/>
<dbReference type="RefSeq" id="WP_014201061.1">
    <property type="nucleotide sequence ID" value="NC_016599.1"/>
</dbReference>
<dbReference type="Proteomes" id="UP000005631">
    <property type="component" value="Chromosome"/>
</dbReference>
<evidence type="ECO:0000313" key="1">
    <source>
        <dbReference type="EMBL" id="AEV31700.1"/>
    </source>
</evidence>
<name>G8R1G1_OWEHD</name>
<evidence type="ECO:0008006" key="3">
    <source>
        <dbReference type="Google" id="ProtNLM"/>
    </source>
</evidence>
<dbReference type="SUPFAM" id="SSF48371">
    <property type="entry name" value="ARM repeat"/>
    <property type="match status" value="1"/>
</dbReference>
<protein>
    <recommendedName>
        <fullName evidence="3">HEAT repeat domain-containing protein</fullName>
    </recommendedName>
</protein>
<dbReference type="AlphaFoldDB" id="G8R1G1"/>